<evidence type="ECO:0000256" key="2">
    <source>
        <dbReference type="ARBA" id="ARBA00022840"/>
    </source>
</evidence>
<keyword evidence="1" id="KW-0547">Nucleotide-binding</keyword>
<dbReference type="InterPro" id="IPR043129">
    <property type="entry name" value="ATPase_NBD"/>
</dbReference>
<dbReference type="AlphaFoldDB" id="A0A3N4HR57"/>
<sequence>MSALERHKIVVGVDFGTTYTGIAFVYSIRPEVGDIEVIDTWPGKNGAVDNRNLDKVPTELAYNPDGSPGEWGYQLAPGAARYGCFKLMLDGSLLLTISRRDNQGNYHHEKVSIDSGNSNAVFGVPPNKTAVDISADYLRAIYDHTIEKLKQRLPRMFDITPIQFVLTTPAVWSHKAQQATLDAATIAGFGSRQRDSITMVSEPEAAATYCLQDIHANQGVDVFRVGESIVICDCGGGTVDLITYRVESIRPTLQLTEAVVGDGGKYGSTSIDRQFIAMLRERVGEAIFSKWPAKRTGRGGMIMQAFESAKRGFTLGDKTQKWWIPVGNIPDDPVQQIDDGAMLLDYDDMEFLFENSTQNIEALLKSQITKAGEVSTILLVGGFGQSQFVYKRIQNWAVACFPQMAIRVERPRNSWSAIARGACLHGVGSVVKARKLKQHYGLQMTTAFVEGRHNEADAYYSLWSNEKRVMNNIKWVAAKGESVHEGQRIRIGSSISRHERARENTYTLYSSNDDDASNDTRNPRVYELGTFKCDLRSLPEEAWETKINANGVRVYRASFETIMEIGSAEITFKTYYQDKVCGSAKMAFYSMGEGLREAT</sequence>
<dbReference type="PRINTS" id="PR00301">
    <property type="entry name" value="HEATSHOCK70"/>
</dbReference>
<proteinExistence type="predicted"/>
<dbReference type="InterPro" id="IPR013126">
    <property type="entry name" value="Hsp_70_fam"/>
</dbReference>
<dbReference type="PANTHER" id="PTHR14187:SF5">
    <property type="entry name" value="HEAT SHOCK 70 KDA PROTEIN 12A"/>
    <property type="match status" value="1"/>
</dbReference>
<keyword evidence="2" id="KW-0067">ATP-binding</keyword>
<dbReference type="OrthoDB" id="2963168at2759"/>
<gene>
    <name evidence="3" type="ORF">BJ508DRAFT_331362</name>
</gene>
<dbReference type="STRING" id="1160509.A0A3N4HR57"/>
<dbReference type="Pfam" id="PF00012">
    <property type="entry name" value="HSP70"/>
    <property type="match status" value="1"/>
</dbReference>
<dbReference type="GO" id="GO:0140662">
    <property type="term" value="F:ATP-dependent protein folding chaperone"/>
    <property type="evidence" value="ECO:0007669"/>
    <property type="project" value="InterPro"/>
</dbReference>
<evidence type="ECO:0000256" key="1">
    <source>
        <dbReference type="ARBA" id="ARBA00022741"/>
    </source>
</evidence>
<evidence type="ECO:0000313" key="4">
    <source>
        <dbReference type="Proteomes" id="UP000275078"/>
    </source>
</evidence>
<dbReference type="GO" id="GO:0005524">
    <property type="term" value="F:ATP binding"/>
    <property type="evidence" value="ECO:0007669"/>
    <property type="project" value="UniProtKB-KW"/>
</dbReference>
<evidence type="ECO:0000313" key="3">
    <source>
        <dbReference type="EMBL" id="RPA76189.1"/>
    </source>
</evidence>
<organism evidence="3 4">
    <name type="scientific">Ascobolus immersus RN42</name>
    <dbReference type="NCBI Taxonomy" id="1160509"/>
    <lineage>
        <taxon>Eukaryota</taxon>
        <taxon>Fungi</taxon>
        <taxon>Dikarya</taxon>
        <taxon>Ascomycota</taxon>
        <taxon>Pezizomycotina</taxon>
        <taxon>Pezizomycetes</taxon>
        <taxon>Pezizales</taxon>
        <taxon>Ascobolaceae</taxon>
        <taxon>Ascobolus</taxon>
    </lineage>
</organism>
<dbReference type="Proteomes" id="UP000275078">
    <property type="component" value="Unassembled WGS sequence"/>
</dbReference>
<dbReference type="Gene3D" id="3.30.420.40">
    <property type="match status" value="1"/>
</dbReference>
<dbReference type="PANTHER" id="PTHR14187">
    <property type="entry name" value="ALPHA KINASE/ELONGATION FACTOR 2 KINASE"/>
    <property type="match status" value="1"/>
</dbReference>
<dbReference type="EMBL" id="ML119749">
    <property type="protein sequence ID" value="RPA76189.1"/>
    <property type="molecule type" value="Genomic_DNA"/>
</dbReference>
<keyword evidence="4" id="KW-1185">Reference proteome</keyword>
<dbReference type="CDD" id="cd10170">
    <property type="entry name" value="ASKHA_NBD_HSP70"/>
    <property type="match status" value="1"/>
</dbReference>
<name>A0A3N4HR57_ASCIM</name>
<accession>A0A3N4HR57</accession>
<dbReference type="SUPFAM" id="SSF53067">
    <property type="entry name" value="Actin-like ATPase domain"/>
    <property type="match status" value="2"/>
</dbReference>
<reference evidence="3 4" key="1">
    <citation type="journal article" date="2018" name="Nat. Ecol. Evol.">
        <title>Pezizomycetes genomes reveal the molecular basis of ectomycorrhizal truffle lifestyle.</title>
        <authorList>
            <person name="Murat C."/>
            <person name="Payen T."/>
            <person name="Noel B."/>
            <person name="Kuo A."/>
            <person name="Morin E."/>
            <person name="Chen J."/>
            <person name="Kohler A."/>
            <person name="Krizsan K."/>
            <person name="Balestrini R."/>
            <person name="Da Silva C."/>
            <person name="Montanini B."/>
            <person name="Hainaut M."/>
            <person name="Levati E."/>
            <person name="Barry K.W."/>
            <person name="Belfiori B."/>
            <person name="Cichocki N."/>
            <person name="Clum A."/>
            <person name="Dockter R.B."/>
            <person name="Fauchery L."/>
            <person name="Guy J."/>
            <person name="Iotti M."/>
            <person name="Le Tacon F."/>
            <person name="Lindquist E.A."/>
            <person name="Lipzen A."/>
            <person name="Malagnac F."/>
            <person name="Mello A."/>
            <person name="Molinier V."/>
            <person name="Miyauchi S."/>
            <person name="Poulain J."/>
            <person name="Riccioni C."/>
            <person name="Rubini A."/>
            <person name="Sitrit Y."/>
            <person name="Splivallo R."/>
            <person name="Traeger S."/>
            <person name="Wang M."/>
            <person name="Zifcakova L."/>
            <person name="Wipf D."/>
            <person name="Zambonelli A."/>
            <person name="Paolocci F."/>
            <person name="Nowrousian M."/>
            <person name="Ottonello S."/>
            <person name="Baldrian P."/>
            <person name="Spatafora J.W."/>
            <person name="Henrissat B."/>
            <person name="Nagy L.G."/>
            <person name="Aury J.M."/>
            <person name="Wincker P."/>
            <person name="Grigoriev I.V."/>
            <person name="Bonfante P."/>
            <person name="Martin F.M."/>
        </authorList>
    </citation>
    <scope>NUCLEOTIDE SEQUENCE [LARGE SCALE GENOMIC DNA]</scope>
    <source>
        <strain evidence="3 4">RN42</strain>
    </source>
</reference>
<protein>
    <submittedName>
        <fullName evidence="3">Actin-like ATPase domain-containing protein</fullName>
    </submittedName>
</protein>